<evidence type="ECO:0000313" key="1">
    <source>
        <dbReference type="EMBL" id="KAH7656224.1"/>
    </source>
</evidence>
<evidence type="ECO:0000313" key="2">
    <source>
        <dbReference type="Proteomes" id="UP000827976"/>
    </source>
</evidence>
<name>A0ACB7U7C4_DIOAL</name>
<comment type="caution">
    <text evidence="1">The sequence shown here is derived from an EMBL/GenBank/DDBJ whole genome shotgun (WGS) entry which is preliminary data.</text>
</comment>
<protein>
    <submittedName>
        <fullName evidence="1">VQ domain-containing protein</fullName>
    </submittedName>
</protein>
<organism evidence="1 2">
    <name type="scientific">Dioscorea alata</name>
    <name type="common">Purple yam</name>
    <dbReference type="NCBI Taxonomy" id="55571"/>
    <lineage>
        <taxon>Eukaryota</taxon>
        <taxon>Viridiplantae</taxon>
        <taxon>Streptophyta</taxon>
        <taxon>Embryophyta</taxon>
        <taxon>Tracheophyta</taxon>
        <taxon>Spermatophyta</taxon>
        <taxon>Magnoliopsida</taxon>
        <taxon>Liliopsida</taxon>
        <taxon>Dioscoreales</taxon>
        <taxon>Dioscoreaceae</taxon>
        <taxon>Dioscorea</taxon>
    </lineage>
</organism>
<accession>A0ACB7U7C4</accession>
<dbReference type="Proteomes" id="UP000827976">
    <property type="component" value="Chromosome 18"/>
</dbReference>
<dbReference type="EMBL" id="CM037028">
    <property type="protein sequence ID" value="KAH7656224.1"/>
    <property type="molecule type" value="Genomic_DNA"/>
</dbReference>
<gene>
    <name evidence="1" type="ORF">IHE45_18G063200</name>
</gene>
<keyword evidence="2" id="KW-1185">Reference proteome</keyword>
<proteinExistence type="predicted"/>
<sequence length="312" mass="33786">MFSMDHSCNSGSLQSSSGCEEDYVSSKPNSLSNFFNSCLQPPPPPPPPPSSSFFDAFPTYLDSSFPTPLPDHNHNHNHQHHHHDHMDFINISSSRATTTTTSSQISSSSSSLQHQGISSASRPKISKKRTRASRRAPTTVLTTDTSNFRAMVQEFTGIPTASFMPYSTLPPPRFDLLHSVPPYLLRPFAQKVVHSSSHLAPPAPPAPPPIDVISSLASIHSTSNIANTSATAATCSNSNIAARTNTSLGLNMQSQNPIQSFQSMQDHQHANISAAQLSSRPLDFDWQKGGQSEHQTEERGGSGIDSWVLSSD</sequence>
<reference evidence="2" key="1">
    <citation type="journal article" date="2022" name="Nat. Commun.">
        <title>Chromosome evolution and the genetic basis of agronomically important traits in greater yam.</title>
        <authorList>
            <person name="Bredeson J.V."/>
            <person name="Lyons J.B."/>
            <person name="Oniyinde I.O."/>
            <person name="Okereke N.R."/>
            <person name="Kolade O."/>
            <person name="Nnabue I."/>
            <person name="Nwadili C.O."/>
            <person name="Hribova E."/>
            <person name="Parker M."/>
            <person name="Nwogha J."/>
            <person name="Shu S."/>
            <person name="Carlson J."/>
            <person name="Kariba R."/>
            <person name="Muthemba S."/>
            <person name="Knop K."/>
            <person name="Barton G.J."/>
            <person name="Sherwood A.V."/>
            <person name="Lopez-Montes A."/>
            <person name="Asiedu R."/>
            <person name="Jamnadass R."/>
            <person name="Muchugi A."/>
            <person name="Goodstein D."/>
            <person name="Egesi C.N."/>
            <person name="Featherston J."/>
            <person name="Asfaw A."/>
            <person name="Simpson G.G."/>
            <person name="Dolezel J."/>
            <person name="Hendre P.S."/>
            <person name="Van Deynze A."/>
            <person name="Kumar P.L."/>
            <person name="Obidiegwu J.E."/>
            <person name="Bhattacharjee R."/>
            <person name="Rokhsar D.S."/>
        </authorList>
    </citation>
    <scope>NUCLEOTIDE SEQUENCE [LARGE SCALE GENOMIC DNA]</scope>
    <source>
        <strain evidence="2">cv. TDa95/00328</strain>
    </source>
</reference>